<feature type="chain" id="PRO_5025529599" description="Ig-like domain-containing protein" evidence="2">
    <location>
        <begin position="20"/>
        <end position="379"/>
    </location>
</feature>
<dbReference type="InterPro" id="IPR013783">
    <property type="entry name" value="Ig-like_fold"/>
</dbReference>
<accession>A0A673UC63</accession>
<dbReference type="InterPro" id="IPR036179">
    <property type="entry name" value="Ig-like_dom_sf"/>
</dbReference>
<proteinExistence type="predicted"/>
<evidence type="ECO:0000256" key="1">
    <source>
        <dbReference type="ARBA" id="ARBA00023319"/>
    </source>
</evidence>
<keyword evidence="1" id="KW-0393">Immunoglobulin domain</keyword>
<dbReference type="AlphaFoldDB" id="A0A673UC63"/>
<dbReference type="InterPro" id="IPR050380">
    <property type="entry name" value="Immune_Resp_Modulators"/>
</dbReference>
<dbReference type="PROSITE" id="PS50835">
    <property type="entry name" value="IG_LIKE"/>
    <property type="match status" value="2"/>
</dbReference>
<evidence type="ECO:0000313" key="5">
    <source>
        <dbReference type="Proteomes" id="UP000472268"/>
    </source>
</evidence>
<dbReference type="SUPFAM" id="SSF48726">
    <property type="entry name" value="Immunoglobulin"/>
    <property type="match status" value="3"/>
</dbReference>
<evidence type="ECO:0000313" key="4">
    <source>
        <dbReference type="Ensembl" id="ENSSSUP00005023128.1"/>
    </source>
</evidence>
<dbReference type="CDD" id="cd21817">
    <property type="entry name" value="IgC1_CH1_IgEG"/>
    <property type="match status" value="1"/>
</dbReference>
<evidence type="ECO:0000256" key="2">
    <source>
        <dbReference type="SAM" id="SignalP"/>
    </source>
</evidence>
<dbReference type="Pfam" id="PF07686">
    <property type="entry name" value="V-set"/>
    <property type="match status" value="1"/>
</dbReference>
<protein>
    <recommendedName>
        <fullName evidence="3">Ig-like domain-containing protein</fullName>
    </recommendedName>
</protein>
<dbReference type="FunFam" id="2.60.40.10:FF:001129">
    <property type="entry name" value="Immunoglobulin heavy constant gamma 1"/>
    <property type="match status" value="1"/>
</dbReference>
<dbReference type="Ensembl" id="ENSSSUT00005026493.1">
    <property type="protein sequence ID" value="ENSSSUP00005023128.1"/>
    <property type="gene ID" value="ENSSSUG00005013232.1"/>
</dbReference>
<dbReference type="InterPro" id="IPR007110">
    <property type="entry name" value="Ig-like_dom"/>
</dbReference>
<sequence>MPLLWSLLCLLAAPLGVLSQLTLRESGPGLVKPSQTLSLTCVVSGGSVTSSYYWNRIHQRPGRALEWMGYWTVSTSYNPAFQGRITITADTSKNQFSLQLSSVTTEDTDAQVSANWDGRLWGRGELDPCVHTASSLAASTKAPSVFPLDPRCRTTCSSTVALACLVSSYFPERVTVTWNSGALTSGVHTFPSVLQASGLYSLSSMVTVPSSKWYSESKTFTCNVAHLPSNTKVNKILDKTRTPNPCDECPKCPVGGPSVFVFPPKPKDTLSISRTPEVTCMVVDLSQDDPEVQITWFMDNVEMHTAKTRPSEEQFNSTYRVVSVLPILHQDWLKGKEFKCKVNNKALPSPIERTISKAKGGQQGRWGTGRAVWGLADRG</sequence>
<keyword evidence="2" id="KW-0732">Signal</keyword>
<keyword evidence="5" id="KW-1185">Reference proteome</keyword>
<reference evidence="4" key="2">
    <citation type="submission" date="2025-08" db="UniProtKB">
        <authorList>
            <consortium name="Ensembl"/>
        </authorList>
    </citation>
    <scope>IDENTIFICATION</scope>
</reference>
<dbReference type="PANTHER" id="PTHR23411">
    <property type="entry name" value="TAPASIN"/>
    <property type="match status" value="1"/>
</dbReference>
<reference evidence="4" key="3">
    <citation type="submission" date="2025-09" db="UniProtKB">
        <authorList>
            <consortium name="Ensembl"/>
        </authorList>
    </citation>
    <scope>IDENTIFICATION</scope>
</reference>
<dbReference type="SMART" id="SM00406">
    <property type="entry name" value="IGv"/>
    <property type="match status" value="1"/>
</dbReference>
<reference evidence="4 5" key="1">
    <citation type="submission" date="2019-05" db="EMBL/GenBank/DDBJ databases">
        <title>A Chromosome-scale Meerkat (S. suricatta) Genome Assembly.</title>
        <authorList>
            <person name="Dudchenko O."/>
            <person name="Lieberman Aiden E."/>
            <person name="Tung J."/>
            <person name="Barreiro L.B."/>
            <person name="Clutton-Brock T.H."/>
        </authorList>
    </citation>
    <scope>NUCLEOTIDE SEQUENCE [LARGE SCALE GENOMIC DNA]</scope>
</reference>
<organism evidence="4 5">
    <name type="scientific">Suricata suricatta</name>
    <name type="common">Meerkat</name>
    <dbReference type="NCBI Taxonomy" id="37032"/>
    <lineage>
        <taxon>Eukaryota</taxon>
        <taxon>Metazoa</taxon>
        <taxon>Chordata</taxon>
        <taxon>Craniata</taxon>
        <taxon>Vertebrata</taxon>
        <taxon>Euteleostomi</taxon>
        <taxon>Mammalia</taxon>
        <taxon>Eutheria</taxon>
        <taxon>Laurasiatheria</taxon>
        <taxon>Carnivora</taxon>
        <taxon>Feliformia</taxon>
        <taxon>Herpestidae</taxon>
        <taxon>Suricata</taxon>
    </lineage>
</organism>
<feature type="domain" description="Ig-like" evidence="3">
    <location>
        <begin position="143"/>
        <end position="234"/>
    </location>
</feature>
<evidence type="ECO:0000259" key="3">
    <source>
        <dbReference type="PROSITE" id="PS50835"/>
    </source>
</evidence>
<dbReference type="Pfam" id="PF07654">
    <property type="entry name" value="C1-set"/>
    <property type="match status" value="2"/>
</dbReference>
<name>A0A673UC63_SURSU</name>
<feature type="domain" description="Ig-like" evidence="3">
    <location>
        <begin position="257"/>
        <end position="356"/>
    </location>
</feature>
<dbReference type="SMART" id="SM00407">
    <property type="entry name" value="IGc1"/>
    <property type="match status" value="2"/>
</dbReference>
<dbReference type="Proteomes" id="UP000472268">
    <property type="component" value="Chromosome 9"/>
</dbReference>
<dbReference type="FunFam" id="2.60.40.10:FF:001540">
    <property type="entry name" value="Immunoglobulin heavy constant gamma 1"/>
    <property type="match status" value="1"/>
</dbReference>
<dbReference type="InterPro" id="IPR013106">
    <property type="entry name" value="Ig_V-set"/>
</dbReference>
<dbReference type="Gene3D" id="2.60.40.10">
    <property type="entry name" value="Immunoglobulins"/>
    <property type="match status" value="3"/>
</dbReference>
<dbReference type="InterPro" id="IPR003597">
    <property type="entry name" value="Ig_C1-set"/>
</dbReference>
<feature type="signal peptide" evidence="2">
    <location>
        <begin position="1"/>
        <end position="19"/>
    </location>
</feature>